<sequence length="137" mass="15465">MVMDEGQQLPPDPQRGLAKRGPRDDKRESQENDNERKKKNKLLSPRSEARGQKDNSTQSKSRRISGDEGIAEVEPESLSSNIFKGLDSTLRSNHREKGEIHVTGLKVETTESEQAKGGVYQRPKIPKRSMMNDHVND</sequence>
<dbReference type="Proteomes" id="UP000030640">
    <property type="component" value="Unassembled WGS sequence"/>
</dbReference>
<dbReference type="EMBL" id="KI965531">
    <property type="protein sequence ID" value="EUD64181.1"/>
    <property type="molecule type" value="Genomic_DNA"/>
</dbReference>
<name>W7AFV6_9APIC</name>
<proteinExistence type="predicted"/>
<dbReference type="VEuPathDB" id="PlasmoDB:C922_05434"/>
<evidence type="ECO:0000256" key="1">
    <source>
        <dbReference type="SAM" id="MobiDB-lite"/>
    </source>
</evidence>
<feature type="region of interest" description="Disordered" evidence="1">
    <location>
        <begin position="1"/>
        <end position="137"/>
    </location>
</feature>
<keyword evidence="3" id="KW-1185">Reference proteome</keyword>
<evidence type="ECO:0000313" key="3">
    <source>
        <dbReference type="Proteomes" id="UP000030640"/>
    </source>
</evidence>
<feature type="compositionally biased region" description="Basic and acidic residues" evidence="1">
    <location>
        <begin position="21"/>
        <end position="36"/>
    </location>
</feature>
<gene>
    <name evidence="2" type="ORF">C922_05434</name>
</gene>
<dbReference type="GeneID" id="20040708"/>
<evidence type="ECO:0000313" key="2">
    <source>
        <dbReference type="EMBL" id="EUD64181.1"/>
    </source>
</evidence>
<organism evidence="2 3">
    <name type="scientific">Plasmodium inui San Antonio 1</name>
    <dbReference type="NCBI Taxonomy" id="1237626"/>
    <lineage>
        <taxon>Eukaryota</taxon>
        <taxon>Sar</taxon>
        <taxon>Alveolata</taxon>
        <taxon>Apicomplexa</taxon>
        <taxon>Aconoidasida</taxon>
        <taxon>Haemosporida</taxon>
        <taxon>Plasmodiidae</taxon>
        <taxon>Plasmodium</taxon>
        <taxon>Plasmodium (Plasmodium)</taxon>
    </lineage>
</organism>
<dbReference type="AlphaFoldDB" id="W7AFV6"/>
<reference evidence="2 3" key="1">
    <citation type="submission" date="2013-02" db="EMBL/GenBank/DDBJ databases">
        <title>The Genome Sequence of Plasmodium inui San Antonio 1.</title>
        <authorList>
            <consortium name="The Broad Institute Genome Sequencing Platform"/>
            <consortium name="The Broad Institute Genome Sequencing Center for Infectious Disease"/>
            <person name="Neafsey D."/>
            <person name="Cheeseman I."/>
            <person name="Volkman S."/>
            <person name="Adams J."/>
            <person name="Walker B."/>
            <person name="Young S.K."/>
            <person name="Zeng Q."/>
            <person name="Gargeya S."/>
            <person name="Fitzgerald M."/>
            <person name="Haas B."/>
            <person name="Abouelleil A."/>
            <person name="Alvarado L."/>
            <person name="Arachchi H.M."/>
            <person name="Berlin A.M."/>
            <person name="Chapman S.B."/>
            <person name="Dewar J."/>
            <person name="Goldberg J."/>
            <person name="Griggs A."/>
            <person name="Gujja S."/>
            <person name="Hansen M."/>
            <person name="Howarth C."/>
            <person name="Imamovic A."/>
            <person name="Larimer J."/>
            <person name="McCowan C."/>
            <person name="Murphy C."/>
            <person name="Neiman D."/>
            <person name="Pearson M."/>
            <person name="Priest M."/>
            <person name="Roberts A."/>
            <person name="Saif S."/>
            <person name="Shea T."/>
            <person name="Sisk P."/>
            <person name="Sykes S."/>
            <person name="Wortman J."/>
            <person name="Nusbaum C."/>
            <person name="Birren B."/>
        </authorList>
    </citation>
    <scope>NUCLEOTIDE SEQUENCE [LARGE SCALE GENOMIC DNA]</scope>
    <source>
        <strain evidence="2 3">San Antonio 1</strain>
    </source>
</reference>
<accession>W7AFV6</accession>
<protein>
    <submittedName>
        <fullName evidence="2">Uncharacterized protein</fullName>
    </submittedName>
</protein>
<dbReference type="RefSeq" id="XP_008819227.1">
    <property type="nucleotide sequence ID" value="XM_008821005.1"/>
</dbReference>